<protein>
    <submittedName>
        <fullName evidence="1">Nuclear actin-protein involved in chromatin remodeling</fullName>
    </submittedName>
</protein>
<name>A0ACC1L3Y9_9FUNG</name>
<comment type="caution">
    <text evidence="1">The sequence shown here is derived from an EMBL/GenBank/DDBJ whole genome shotgun (WGS) entry which is preliminary data.</text>
</comment>
<gene>
    <name evidence="1" type="primary">ARP5</name>
    <name evidence="1" type="ORF">H4R21_003122</name>
</gene>
<accession>A0ACC1L3Y9</accession>
<proteinExistence type="predicted"/>
<dbReference type="EMBL" id="JANBUN010000923">
    <property type="protein sequence ID" value="KAJ2800569.1"/>
    <property type="molecule type" value="Genomic_DNA"/>
</dbReference>
<sequence length="756" mass="85554">MTEEGNGVYEVVDGSPEPESARPSFDFATMGRGGVPLVIDNGSDRCRAGWATEQDPRLEFESLAARYRNRKLSADQILLVGGSVHSDPMAKASIRSPFDSGVVTNFDAMESILDYVFTVLGCVDERVDQPIVMTEAVCTPYTSRRNMSELLFECYNVPSVVYGIDSVWSYYKNTGSLATDGLIVASGATASHVIPIYDARAHTEHCKRINLGGTSMDEYLLKLLQLKYPAFPVKISEWQTRDLVHNFVYAAEDYDKELGCYLASENLAHKDVTVQFQFPMPTLDERTEEDIQRVADRRREQMKKMHEMAARKRQEKIEQRVQELEELTALREGREEMDADSFAQQLQDLGLESERELYDAIASAQQVVDRAQTKELGLEPEEKGPPTFPLVDVPDDELTSEQRQEKRKQVLLRAGHEARERARVEREKEKARLEEVARLDDERRLNHFDEWLADLKARRSETLARIEERRAHHRELNDRRSHASQVRMRNIADLAAGESAAPGGKRRRRSTDDDNFGAEDDDWNIYRDISKKEDAEVVEEDEAELEGYNRQLSLHAPDYLESLDRAARAGIENTIMYRFTDGCEQAILDKPAAQQKADNAAIVARVAREYQLHLNVERIRVPEIIFRPGLVGLDQAGLLETIDGILRRTGSRLSLVNNVFVTGGGFSQVPGILGRLERDIRSTVPAGTPIMVRRAADPLRDAWRGAALWSTREADAFRSSSITRQDYLEFGGEYLREHGAGNRYRTMPRGASLGPQ</sequence>
<reference evidence="1" key="1">
    <citation type="submission" date="2022-07" db="EMBL/GenBank/DDBJ databases">
        <title>Phylogenomic reconstructions and comparative analyses of Kickxellomycotina fungi.</title>
        <authorList>
            <person name="Reynolds N.K."/>
            <person name="Stajich J.E."/>
            <person name="Barry K."/>
            <person name="Grigoriev I.V."/>
            <person name="Crous P."/>
            <person name="Smith M.E."/>
        </authorList>
    </citation>
    <scope>NUCLEOTIDE SEQUENCE</scope>
    <source>
        <strain evidence="1">BCRC 34780</strain>
    </source>
</reference>
<keyword evidence="2" id="KW-1185">Reference proteome</keyword>
<evidence type="ECO:0000313" key="2">
    <source>
        <dbReference type="Proteomes" id="UP001140087"/>
    </source>
</evidence>
<organism evidence="1 2">
    <name type="scientific">Coemansia helicoidea</name>
    <dbReference type="NCBI Taxonomy" id="1286919"/>
    <lineage>
        <taxon>Eukaryota</taxon>
        <taxon>Fungi</taxon>
        <taxon>Fungi incertae sedis</taxon>
        <taxon>Zoopagomycota</taxon>
        <taxon>Kickxellomycotina</taxon>
        <taxon>Kickxellomycetes</taxon>
        <taxon>Kickxellales</taxon>
        <taxon>Kickxellaceae</taxon>
        <taxon>Coemansia</taxon>
    </lineage>
</organism>
<evidence type="ECO:0000313" key="1">
    <source>
        <dbReference type="EMBL" id="KAJ2800569.1"/>
    </source>
</evidence>
<dbReference type="Proteomes" id="UP001140087">
    <property type="component" value="Unassembled WGS sequence"/>
</dbReference>